<accession>A0A9D1IHH8</accession>
<dbReference type="SUPFAM" id="SSF55729">
    <property type="entry name" value="Acyl-CoA N-acyltransferases (Nat)"/>
    <property type="match status" value="2"/>
</dbReference>
<feature type="domain" description="Phosphatidylglycerol lysyltransferase C-terminal" evidence="1">
    <location>
        <begin position="23"/>
        <end position="288"/>
    </location>
</feature>
<reference evidence="2" key="1">
    <citation type="submission" date="2020-10" db="EMBL/GenBank/DDBJ databases">
        <authorList>
            <person name="Gilroy R."/>
        </authorList>
    </citation>
    <scope>NUCLEOTIDE SEQUENCE</scope>
    <source>
        <strain evidence="2">7463</strain>
    </source>
</reference>
<dbReference type="PANTHER" id="PTHR41373">
    <property type="entry name" value="DUF2156 DOMAIN-CONTAINING PROTEIN"/>
    <property type="match status" value="1"/>
</dbReference>
<dbReference type="InterPro" id="IPR016732">
    <property type="entry name" value="UCP018688"/>
</dbReference>
<evidence type="ECO:0000313" key="3">
    <source>
        <dbReference type="Proteomes" id="UP000824083"/>
    </source>
</evidence>
<dbReference type="Pfam" id="PF09924">
    <property type="entry name" value="LPG_synthase_C"/>
    <property type="match status" value="1"/>
</dbReference>
<dbReference type="PIRSF" id="PIRSF018688">
    <property type="entry name" value="UCP018688"/>
    <property type="match status" value="1"/>
</dbReference>
<dbReference type="PANTHER" id="PTHR41373:SF1">
    <property type="entry name" value="PHOSPHATIDYLGLYCEROL LYSYLTRANSFERASE C-TERMINAL DOMAIN-CONTAINING PROTEIN"/>
    <property type="match status" value="1"/>
</dbReference>
<evidence type="ECO:0000259" key="1">
    <source>
        <dbReference type="Pfam" id="PF09924"/>
    </source>
</evidence>
<dbReference type="Proteomes" id="UP000824083">
    <property type="component" value="Unassembled WGS sequence"/>
</dbReference>
<dbReference type="Gene3D" id="3.40.630.30">
    <property type="match status" value="1"/>
</dbReference>
<dbReference type="InterPro" id="IPR016181">
    <property type="entry name" value="Acyl_CoA_acyltransferase"/>
</dbReference>
<dbReference type="EMBL" id="DVMY01000016">
    <property type="protein sequence ID" value="HIU36771.1"/>
    <property type="molecule type" value="Genomic_DNA"/>
</dbReference>
<name>A0A9D1IHH8_9BURK</name>
<protein>
    <submittedName>
        <fullName evidence="2">DUF2156 domain-containing protein</fullName>
    </submittedName>
</protein>
<comment type="caution">
    <text evidence="2">The sequence shown here is derived from an EMBL/GenBank/DDBJ whole genome shotgun (WGS) entry which is preliminary data.</text>
</comment>
<dbReference type="InterPro" id="IPR024320">
    <property type="entry name" value="LPG_synthase_C"/>
</dbReference>
<reference evidence="2" key="2">
    <citation type="journal article" date="2021" name="PeerJ">
        <title>Extensive microbial diversity within the chicken gut microbiome revealed by metagenomics and culture.</title>
        <authorList>
            <person name="Gilroy R."/>
            <person name="Ravi A."/>
            <person name="Getino M."/>
            <person name="Pursley I."/>
            <person name="Horton D.L."/>
            <person name="Alikhan N.F."/>
            <person name="Baker D."/>
            <person name="Gharbi K."/>
            <person name="Hall N."/>
            <person name="Watson M."/>
            <person name="Adriaenssens E.M."/>
            <person name="Foster-Nyarko E."/>
            <person name="Jarju S."/>
            <person name="Secka A."/>
            <person name="Antonio M."/>
            <person name="Oren A."/>
            <person name="Chaudhuri R.R."/>
            <person name="La Ragione R."/>
            <person name="Hildebrand F."/>
            <person name="Pallen M.J."/>
        </authorList>
    </citation>
    <scope>NUCLEOTIDE SEQUENCE</scope>
    <source>
        <strain evidence="2">7463</strain>
    </source>
</reference>
<proteinExistence type="predicted"/>
<organism evidence="2 3">
    <name type="scientific">Candidatus Aphodousia faecigallinarum</name>
    <dbReference type="NCBI Taxonomy" id="2840677"/>
    <lineage>
        <taxon>Bacteria</taxon>
        <taxon>Pseudomonadati</taxon>
        <taxon>Pseudomonadota</taxon>
        <taxon>Betaproteobacteria</taxon>
        <taxon>Burkholderiales</taxon>
        <taxon>Sutterellaceae</taxon>
        <taxon>Sutterellaceae incertae sedis</taxon>
        <taxon>Candidatus Aphodousia</taxon>
    </lineage>
</organism>
<evidence type="ECO:0000313" key="2">
    <source>
        <dbReference type="EMBL" id="HIU36771.1"/>
    </source>
</evidence>
<gene>
    <name evidence="2" type="ORF">IAC56_00610</name>
</gene>
<dbReference type="AlphaFoldDB" id="A0A9D1IHH8"/>
<sequence>MQFKELQESDLCVLKHFLPLYANGDCDLSLVSLFSRGIDSHFRFCTHGNTHLIIERTIAGMDGPVFVMPIGQTQAPDTLFNELMQLALDNNHSLRFFGRVDLMETTLAKAFPDHQLLIENNPDRWDYVYACSDFIELPGAHFHGKRNFVKRFYKACPEAQFDIYTKERFEDCMLFLENWYGDREINDSLRQERAAIEKVFTHWDQLPVYGGILHEHGRILGLTYGARSAPDILAVHVEKATRDVPGAYPALSQAFAKSLPLCIEYLNREEDLGIPGLRKAKQDWHPIAQLKKGVIQVKLR</sequence>